<dbReference type="CDD" id="cd06170">
    <property type="entry name" value="LuxR_C_like"/>
    <property type="match status" value="1"/>
</dbReference>
<dbReference type="SMART" id="SM00448">
    <property type="entry name" value="REC"/>
    <property type="match status" value="1"/>
</dbReference>
<keyword evidence="1" id="KW-0597">Phosphoprotein</keyword>
<dbReference type="PANTHER" id="PTHR43214:SF17">
    <property type="entry name" value="TRANSCRIPTIONAL REGULATORY PROTEIN RCSB"/>
    <property type="match status" value="1"/>
</dbReference>
<keyword evidence="4" id="KW-1185">Reference proteome</keyword>
<dbReference type="PATRIC" id="fig|1440763.5.peg.190"/>
<dbReference type="PROSITE" id="PS50043">
    <property type="entry name" value="HTH_LUXR_2"/>
    <property type="match status" value="1"/>
</dbReference>
<dbReference type="GO" id="GO:0003677">
    <property type="term" value="F:DNA binding"/>
    <property type="evidence" value="ECO:0007669"/>
    <property type="project" value="InterPro"/>
</dbReference>
<protein>
    <submittedName>
        <fullName evidence="3">Uncharacterized protein</fullName>
    </submittedName>
</protein>
<dbReference type="PRINTS" id="PR00038">
    <property type="entry name" value="HTHLUXR"/>
</dbReference>
<reference evidence="4" key="1">
    <citation type="submission" date="2016-09" db="EMBL/GenBank/DDBJ databases">
        <authorList>
            <person name="Lysoe E."/>
        </authorList>
    </citation>
    <scope>NUCLEOTIDE SEQUENCE [LARGE SCALE GENOMIC DNA]</scope>
    <source>
        <strain evidence="4">LJ96T</strain>
    </source>
</reference>
<evidence type="ECO:0000256" key="2">
    <source>
        <dbReference type="ARBA" id="ARBA00023125"/>
    </source>
</evidence>
<dbReference type="SMART" id="SM00421">
    <property type="entry name" value="HTH_LUXR"/>
    <property type="match status" value="1"/>
</dbReference>
<evidence type="ECO:0000313" key="4">
    <source>
        <dbReference type="Proteomes" id="UP000182987"/>
    </source>
</evidence>
<dbReference type="SUPFAM" id="SSF52172">
    <property type="entry name" value="CheY-like"/>
    <property type="match status" value="1"/>
</dbReference>
<accession>A0A0G9GYH8</accession>
<dbReference type="PANTHER" id="PTHR43214">
    <property type="entry name" value="TWO-COMPONENT RESPONSE REGULATOR"/>
    <property type="match status" value="1"/>
</dbReference>
<dbReference type="GO" id="GO:0006355">
    <property type="term" value="P:regulation of DNA-templated transcription"/>
    <property type="evidence" value="ECO:0007669"/>
    <property type="project" value="InterPro"/>
</dbReference>
<dbReference type="GO" id="GO:0000160">
    <property type="term" value="P:phosphorelay signal transduction system"/>
    <property type="evidence" value="ECO:0007669"/>
    <property type="project" value="InterPro"/>
</dbReference>
<dbReference type="EMBL" id="CP017480">
    <property type="protein sequence ID" value="APG05448.1"/>
    <property type="molecule type" value="Genomic_DNA"/>
</dbReference>
<dbReference type="SUPFAM" id="SSF46894">
    <property type="entry name" value="C-terminal effector domain of the bipartite response regulators"/>
    <property type="match status" value="1"/>
</dbReference>
<organism evidence="3 4">
    <name type="scientific">Luteibacter rhizovicinus DSM 16549</name>
    <dbReference type="NCBI Taxonomy" id="1440763"/>
    <lineage>
        <taxon>Bacteria</taxon>
        <taxon>Pseudomonadati</taxon>
        <taxon>Pseudomonadota</taxon>
        <taxon>Gammaproteobacteria</taxon>
        <taxon>Lysobacterales</taxon>
        <taxon>Rhodanobacteraceae</taxon>
        <taxon>Luteibacter</taxon>
    </lineage>
</organism>
<dbReference type="PROSITE" id="PS50110">
    <property type="entry name" value="RESPONSE_REGULATORY"/>
    <property type="match status" value="1"/>
</dbReference>
<sequence length="218" mass="23623">MSARTYTGSVRVALLDDHALVLKGLIAHLEKIPSILIVGSHGSSQPFRAMLAAMPVDVALIDYSLAMDDIDGVALIKLLRAAHPALRILVVSAHGSRLVIRSLLQAGAHGFVAKSQEPDEVIRAIDAVMTGREYLPPGTVSGLADNPMARLSPREWEVIRCVLEGLSVTQIANKFNRSLKTVSTQKTAAYRKLDIGKDNELHMLRAYLLASDSEVPLK</sequence>
<dbReference type="InterPro" id="IPR011006">
    <property type="entry name" value="CheY-like_superfamily"/>
</dbReference>
<dbReference type="InterPro" id="IPR058245">
    <property type="entry name" value="NreC/VraR/RcsB-like_REC"/>
</dbReference>
<dbReference type="CDD" id="cd17535">
    <property type="entry name" value="REC_NarL-like"/>
    <property type="match status" value="1"/>
</dbReference>
<evidence type="ECO:0000313" key="3">
    <source>
        <dbReference type="EMBL" id="APG05448.1"/>
    </source>
</evidence>
<dbReference type="Pfam" id="PF00072">
    <property type="entry name" value="Response_reg"/>
    <property type="match status" value="1"/>
</dbReference>
<dbReference type="Proteomes" id="UP000182987">
    <property type="component" value="Chromosome"/>
</dbReference>
<dbReference type="KEGG" id="lrz:BJI69_17070"/>
<dbReference type="PROSITE" id="PS00622">
    <property type="entry name" value="HTH_LUXR_1"/>
    <property type="match status" value="1"/>
</dbReference>
<dbReference type="Gene3D" id="3.40.50.2300">
    <property type="match status" value="1"/>
</dbReference>
<keyword evidence="2" id="KW-0238">DNA-binding</keyword>
<dbReference type="InterPro" id="IPR000792">
    <property type="entry name" value="Tscrpt_reg_LuxR_C"/>
</dbReference>
<dbReference type="AlphaFoldDB" id="A0A0G9GYH8"/>
<dbReference type="STRING" id="1440763.BJI69_17070"/>
<evidence type="ECO:0000256" key="1">
    <source>
        <dbReference type="ARBA" id="ARBA00022553"/>
    </source>
</evidence>
<dbReference type="RefSeq" id="WP_046969663.1">
    <property type="nucleotide sequence ID" value="NZ_CP017480.1"/>
</dbReference>
<dbReference type="InterPro" id="IPR039420">
    <property type="entry name" value="WalR-like"/>
</dbReference>
<name>A0A0G9GYH8_9GAMM</name>
<dbReference type="InterPro" id="IPR016032">
    <property type="entry name" value="Sig_transdc_resp-reg_C-effctor"/>
</dbReference>
<dbReference type="InterPro" id="IPR001789">
    <property type="entry name" value="Sig_transdc_resp-reg_receiver"/>
</dbReference>
<dbReference type="OrthoDB" id="5945638at2"/>
<dbReference type="Pfam" id="PF00196">
    <property type="entry name" value="GerE"/>
    <property type="match status" value="1"/>
</dbReference>
<proteinExistence type="predicted"/>
<gene>
    <name evidence="3" type="ORF">BJI69_17070</name>
</gene>